<proteinExistence type="predicted"/>
<dbReference type="AlphaFoldDB" id="A0A1D1YFJ7"/>
<feature type="compositionally biased region" description="Basic and acidic residues" evidence="1">
    <location>
        <begin position="53"/>
        <end position="64"/>
    </location>
</feature>
<dbReference type="EMBL" id="GDJX01014528">
    <property type="protein sequence ID" value="JAT53408.1"/>
    <property type="molecule type" value="Transcribed_RNA"/>
</dbReference>
<feature type="compositionally biased region" description="Polar residues" evidence="1">
    <location>
        <begin position="1"/>
        <end position="16"/>
    </location>
</feature>
<sequence length="154" mass="17183">QVTSDKVTSDQVTSDKVTSDKMPSDNTSSWSKSAQSRQIITMTPASIRSAQETPRELLRKPSTDAERMAIFRDRLRKKSTFEIAKPEKVETLKTTYESDDTIATTPVDNDKISDVVIPLDRTQFNTHQVALMLAAMLLAFYTGKFSGCIANNTM</sequence>
<gene>
    <name evidence="2" type="primary">VETFS_1</name>
    <name evidence="2" type="ORF">g.6416</name>
</gene>
<evidence type="ECO:0000313" key="2">
    <source>
        <dbReference type="EMBL" id="JAT53408.1"/>
    </source>
</evidence>
<evidence type="ECO:0000256" key="1">
    <source>
        <dbReference type="SAM" id="MobiDB-lite"/>
    </source>
</evidence>
<name>A0A1D1YFJ7_9ARAE</name>
<feature type="non-terminal residue" evidence="2">
    <location>
        <position position="1"/>
    </location>
</feature>
<feature type="region of interest" description="Disordered" evidence="1">
    <location>
        <begin position="1"/>
        <end position="64"/>
    </location>
</feature>
<feature type="compositionally biased region" description="Polar residues" evidence="1">
    <location>
        <begin position="24"/>
        <end position="52"/>
    </location>
</feature>
<organism evidence="2">
    <name type="scientific">Anthurium amnicola</name>
    <dbReference type="NCBI Taxonomy" id="1678845"/>
    <lineage>
        <taxon>Eukaryota</taxon>
        <taxon>Viridiplantae</taxon>
        <taxon>Streptophyta</taxon>
        <taxon>Embryophyta</taxon>
        <taxon>Tracheophyta</taxon>
        <taxon>Spermatophyta</taxon>
        <taxon>Magnoliopsida</taxon>
        <taxon>Liliopsida</taxon>
        <taxon>Araceae</taxon>
        <taxon>Pothoideae</taxon>
        <taxon>Potheae</taxon>
        <taxon>Anthurium</taxon>
    </lineage>
</organism>
<accession>A0A1D1YFJ7</accession>
<reference evidence="2" key="1">
    <citation type="submission" date="2015-07" db="EMBL/GenBank/DDBJ databases">
        <title>Transcriptome Assembly of Anthurium amnicola.</title>
        <authorList>
            <person name="Suzuki J."/>
        </authorList>
    </citation>
    <scope>NUCLEOTIDE SEQUENCE</scope>
</reference>
<protein>
    <submittedName>
        <fullName evidence="2">Early transcription factor subunit</fullName>
    </submittedName>
</protein>